<protein>
    <recommendedName>
        <fullName evidence="14">Cholesterol oxidase</fullName>
        <ecNumber evidence="13">1.1.3.6</ecNumber>
        <ecNumber evidence="11">5.3.3.1</ecNumber>
    </recommendedName>
    <alternativeName>
        <fullName evidence="15">Cholesterol isomerase</fullName>
    </alternativeName>
</protein>
<dbReference type="KEGG" id="mmai:sS8_2574"/>
<feature type="domain" description="Glucose-methanol-choline oxidoreductase C-terminal" evidence="17">
    <location>
        <begin position="506"/>
        <end position="563"/>
    </location>
</feature>
<evidence type="ECO:0000259" key="16">
    <source>
        <dbReference type="Pfam" id="PF00732"/>
    </source>
</evidence>
<keyword evidence="9" id="KW-0753">Steroid metabolism</keyword>
<dbReference type="GO" id="GO:0050660">
    <property type="term" value="F:flavin adenine dinucleotide binding"/>
    <property type="evidence" value="ECO:0007669"/>
    <property type="project" value="InterPro"/>
</dbReference>
<dbReference type="OrthoDB" id="9787779at2"/>
<organism evidence="18 19">
    <name type="scientific">Methylocaldum marinum</name>
    <dbReference type="NCBI Taxonomy" id="1432792"/>
    <lineage>
        <taxon>Bacteria</taxon>
        <taxon>Pseudomonadati</taxon>
        <taxon>Pseudomonadota</taxon>
        <taxon>Gammaproteobacteria</taxon>
        <taxon>Methylococcales</taxon>
        <taxon>Methylococcaceae</taxon>
        <taxon>Methylocaldum</taxon>
    </lineage>
</organism>
<dbReference type="Pfam" id="PF05199">
    <property type="entry name" value="GMC_oxred_C"/>
    <property type="match status" value="1"/>
</dbReference>
<evidence type="ECO:0000256" key="6">
    <source>
        <dbReference type="ARBA" id="ARBA00023002"/>
    </source>
</evidence>
<sequence>MSSQAPLLEAVVIGSGFGGSISFCRLAQKWKDRVLLLERGKRYPMGSFPRSPHQMAANFWNLPDEAVKRPGHIRKRTLRGMFDIRNYTRMDAVVCAGLGGGSLIYANVFLEPPEQVFQRGWPKRLNKAFLQPYYRVAKAVLAARPIPAWNEEPRRRIVRTELFRSFAENQQRNSTLADICVFFGNDFENPTPIGIQEKNRYGAAQTSCTYCGECDVGCNTHSKNTLDLNYLYVAEHVHKARIQTDCPAEKIVPLNERGEEDSSADGSHGYRVYYRHLDHGPAHVDTRRVVVSAGTLGTNELLLRCRDLYGTLPRLSRRLGQRFSGNGDFLSFVVEGKKPADPNYGPVITQYTDYNLFDKHDPNRGFVLEDASYPAFAAWFAEGLQPSVNPLGMLKKAWRMLKTLWHYIRQSLLGGKWTGSMGDVFYQMLKGDVSYRSSVLLCMGLDKGDGVLTLRDGHLDLDWPQETSMPLYQAILDCGEKFKNFIQSWLFTPLPTWNWPIRNNITVHSLGGCILADSPEEGVVSAGESDRGQVFGYRGLYVADGSVLPSAVGANPVATISAVSEWIAQGITGNPDLPSDDLAKSIA</sequence>
<dbReference type="InterPro" id="IPR007867">
    <property type="entry name" value="GMC_OxRtase_C"/>
</dbReference>
<evidence type="ECO:0000259" key="17">
    <source>
        <dbReference type="Pfam" id="PF05199"/>
    </source>
</evidence>
<accession>A0A250KS91</accession>
<evidence type="ECO:0000256" key="11">
    <source>
        <dbReference type="ARBA" id="ARBA00038856"/>
    </source>
</evidence>
<dbReference type="RefSeq" id="WP_119632760.1">
    <property type="nucleotide sequence ID" value="NZ_AP017928.1"/>
</dbReference>
<dbReference type="EC" id="5.3.3.1" evidence="11"/>
<keyword evidence="8" id="KW-1207">Sterol metabolism</keyword>
<dbReference type="Gene3D" id="3.50.50.60">
    <property type="entry name" value="FAD/NAD(P)-binding domain"/>
    <property type="match status" value="3"/>
</dbReference>
<evidence type="ECO:0000256" key="7">
    <source>
        <dbReference type="ARBA" id="ARBA00023098"/>
    </source>
</evidence>
<keyword evidence="5" id="KW-0274">FAD</keyword>
<reference evidence="18 19" key="1">
    <citation type="submission" date="2016-12" db="EMBL/GenBank/DDBJ databases">
        <title>Genome sequencing of Methylocaldum marinum.</title>
        <authorList>
            <person name="Takeuchi M."/>
            <person name="Kamagata Y."/>
            <person name="Hiraoka S."/>
            <person name="Oshima K."/>
            <person name="Hattori M."/>
            <person name="Iwasaki W."/>
        </authorList>
    </citation>
    <scope>NUCLEOTIDE SEQUENCE [LARGE SCALE GENOMIC DNA]</scope>
    <source>
        <strain evidence="18 19">S8</strain>
    </source>
</reference>
<dbReference type="SUPFAM" id="SSF51905">
    <property type="entry name" value="FAD/NAD(P)-binding domain"/>
    <property type="match status" value="1"/>
</dbReference>
<keyword evidence="7" id="KW-0443">Lipid metabolism</keyword>
<evidence type="ECO:0000313" key="18">
    <source>
        <dbReference type="EMBL" id="BBA34525.1"/>
    </source>
</evidence>
<dbReference type="PANTHER" id="PTHR47470">
    <property type="entry name" value="CHOLESTEROL OXIDASE"/>
    <property type="match status" value="1"/>
</dbReference>
<dbReference type="GO" id="GO:0004769">
    <property type="term" value="F:steroid Delta-isomerase activity"/>
    <property type="evidence" value="ECO:0007669"/>
    <property type="project" value="UniProtKB-EC"/>
</dbReference>
<evidence type="ECO:0000313" key="19">
    <source>
        <dbReference type="Proteomes" id="UP000266313"/>
    </source>
</evidence>
<evidence type="ECO:0000256" key="4">
    <source>
        <dbReference type="ARBA" id="ARBA00022630"/>
    </source>
</evidence>
<dbReference type="EC" id="1.1.3.6" evidence="13"/>
<feature type="domain" description="Glucose-methanol-choline oxidoreductase N-terminal" evidence="16">
    <location>
        <begin position="92"/>
        <end position="304"/>
    </location>
</feature>
<evidence type="ECO:0000256" key="1">
    <source>
        <dbReference type="ARBA" id="ARBA00001974"/>
    </source>
</evidence>
<evidence type="ECO:0000256" key="3">
    <source>
        <dbReference type="ARBA" id="ARBA00022548"/>
    </source>
</evidence>
<comment type="cofactor">
    <cofactor evidence="1">
        <name>FAD</name>
        <dbReference type="ChEBI" id="CHEBI:57692"/>
    </cofactor>
</comment>
<evidence type="ECO:0000256" key="2">
    <source>
        <dbReference type="ARBA" id="ARBA00010790"/>
    </source>
</evidence>
<comment type="pathway">
    <text evidence="12">Steroid metabolism; cholesterol degradation.</text>
</comment>
<dbReference type="InterPro" id="IPR000172">
    <property type="entry name" value="GMC_OxRdtase_N"/>
</dbReference>
<evidence type="ECO:0000256" key="13">
    <source>
        <dbReference type="ARBA" id="ARBA00049723"/>
    </source>
</evidence>
<dbReference type="AlphaFoldDB" id="A0A250KS91"/>
<evidence type="ECO:0000256" key="15">
    <source>
        <dbReference type="ARBA" id="ARBA00049778"/>
    </source>
</evidence>
<dbReference type="Proteomes" id="UP000266313">
    <property type="component" value="Chromosome"/>
</dbReference>
<dbReference type="EMBL" id="AP017928">
    <property type="protein sequence ID" value="BBA34525.1"/>
    <property type="molecule type" value="Genomic_DNA"/>
</dbReference>
<evidence type="ECO:0000256" key="9">
    <source>
        <dbReference type="ARBA" id="ARBA00023221"/>
    </source>
</evidence>
<keyword evidence="4" id="KW-0285">Flavoprotein</keyword>
<comment type="similarity">
    <text evidence="2">Belongs to the GMC oxidoreductase family.</text>
</comment>
<gene>
    <name evidence="18" type="ORF">sS8_2574</name>
</gene>
<dbReference type="InterPro" id="IPR036188">
    <property type="entry name" value="FAD/NAD-bd_sf"/>
</dbReference>
<proteinExistence type="inferred from homology"/>
<dbReference type="InterPro" id="IPR052542">
    <property type="entry name" value="Cholesterol_Oxidase"/>
</dbReference>
<keyword evidence="6" id="KW-0560">Oxidoreductase</keyword>
<evidence type="ECO:0000256" key="14">
    <source>
        <dbReference type="ARBA" id="ARBA00049744"/>
    </source>
</evidence>
<keyword evidence="3" id="KW-0153">Cholesterol metabolism</keyword>
<dbReference type="PANTHER" id="PTHR47470:SF1">
    <property type="entry name" value="FAD-DEPENDENT OXIDOREDUCTASE 2 FAD BINDING DOMAIN-CONTAINING PROTEIN"/>
    <property type="match status" value="1"/>
</dbReference>
<evidence type="ECO:0000256" key="8">
    <source>
        <dbReference type="ARBA" id="ARBA00023166"/>
    </source>
</evidence>
<dbReference type="GO" id="GO:0008203">
    <property type="term" value="P:cholesterol metabolic process"/>
    <property type="evidence" value="ECO:0007669"/>
    <property type="project" value="UniProtKB-KW"/>
</dbReference>
<keyword evidence="19" id="KW-1185">Reference proteome</keyword>
<evidence type="ECO:0000256" key="10">
    <source>
        <dbReference type="ARBA" id="ARBA00023235"/>
    </source>
</evidence>
<name>A0A250KS91_9GAMM</name>
<evidence type="ECO:0000256" key="5">
    <source>
        <dbReference type="ARBA" id="ARBA00022827"/>
    </source>
</evidence>
<evidence type="ECO:0000256" key="12">
    <source>
        <dbReference type="ARBA" id="ARBA00049645"/>
    </source>
</evidence>
<keyword evidence="10" id="KW-0413">Isomerase</keyword>
<dbReference type="Pfam" id="PF00732">
    <property type="entry name" value="GMC_oxred_N"/>
    <property type="match status" value="1"/>
</dbReference>
<dbReference type="GO" id="GO:0016995">
    <property type="term" value="F:cholesterol oxidase activity"/>
    <property type="evidence" value="ECO:0007669"/>
    <property type="project" value="UniProtKB-EC"/>
</dbReference>